<dbReference type="EnsemblPlants" id="AVESA.00010b.r2.7AG1205120.1">
    <property type="protein sequence ID" value="AVESA.00010b.r2.7AG1205120.1.CDS"/>
    <property type="gene ID" value="AVESA.00010b.r2.7AG1205120"/>
</dbReference>
<evidence type="ECO:0000313" key="1">
    <source>
        <dbReference type="EnsemblPlants" id="AVESA.00010b.r2.7AG1205120.1.CDS"/>
    </source>
</evidence>
<reference evidence="1" key="1">
    <citation type="submission" date="2021-05" db="EMBL/GenBank/DDBJ databases">
        <authorList>
            <person name="Scholz U."/>
            <person name="Mascher M."/>
            <person name="Fiebig A."/>
        </authorList>
    </citation>
    <scope>NUCLEOTIDE SEQUENCE [LARGE SCALE GENOMIC DNA]</scope>
</reference>
<proteinExistence type="predicted"/>
<organism evidence="1 2">
    <name type="scientific">Avena sativa</name>
    <name type="common">Oat</name>
    <dbReference type="NCBI Taxonomy" id="4498"/>
    <lineage>
        <taxon>Eukaryota</taxon>
        <taxon>Viridiplantae</taxon>
        <taxon>Streptophyta</taxon>
        <taxon>Embryophyta</taxon>
        <taxon>Tracheophyta</taxon>
        <taxon>Spermatophyta</taxon>
        <taxon>Magnoliopsida</taxon>
        <taxon>Liliopsida</taxon>
        <taxon>Poales</taxon>
        <taxon>Poaceae</taxon>
        <taxon>BOP clade</taxon>
        <taxon>Pooideae</taxon>
        <taxon>Poodae</taxon>
        <taxon>Poeae</taxon>
        <taxon>Poeae Chloroplast Group 1 (Aveneae type)</taxon>
        <taxon>Aveninae</taxon>
        <taxon>Avena</taxon>
    </lineage>
</organism>
<dbReference type="Proteomes" id="UP001732700">
    <property type="component" value="Chromosome 7A"/>
</dbReference>
<keyword evidence="2" id="KW-1185">Reference proteome</keyword>
<evidence type="ECO:0000313" key="2">
    <source>
        <dbReference type="Proteomes" id="UP001732700"/>
    </source>
</evidence>
<name>A0ACD5ZQ71_AVESA</name>
<sequence length="634" mass="69256">MVLPLRLLGRIGRRGRLPPPLAALANLSASTHRSPDQTLPSPVPALPFPTRFHPFALPARSFSWYSRSPSATAADAAAAEAPVDKDAWAAKESVCLDDASTVEYGEGIAGAAGGVGDAAVEVAAAGDGGGLWGSAVDTLVQTIDGFHSLTGLPWWLTISLSTVAMRLVILPALILQLHKKAEIGEILRKLPPPPPGMSFGDQYSLLQKKKRELGCPSFLWNFTYFAVQFPCFILWMGSIRSMCLTNHPGLDNGGILWFHNLTEFSHGTLGPVFPILVAGLHYLNIQISFKSSHTEQYPGALGFLAKLYKIYLDFLSIPLFLIAYVVPQGSLIYWTTNGLVSVAQQLSLRNDVICKILGLPDIGAPPGNQSQKSLLEGQKMMQQWPLGGTHVQSKLESSNNETASENATPMFMFENSTMMEGNVSESSSPDELLEEGNVSESSSPDELLEEGNVSESSSPDELLEQALQYLQTGCRDQAIPLVKTAIEKNPDLYTYLIGMGQKLFQDMLFAEASVCFEHAIPAMEEHDRLFILALFSAGLSRLQQGDKEMAIKLLLRITELKEPEQAQSKQCYFQGFIVLASILLNEGRASEAAKYLRLAMAYDPAAERLLKECEDAMEDQPSQDNVEPPDLKRP</sequence>
<protein>
    <submittedName>
        <fullName evidence="1">Uncharacterized protein</fullName>
    </submittedName>
</protein>
<reference evidence="1" key="2">
    <citation type="submission" date="2025-09" db="UniProtKB">
        <authorList>
            <consortium name="EnsemblPlants"/>
        </authorList>
    </citation>
    <scope>IDENTIFICATION</scope>
</reference>
<accession>A0ACD5ZQ71</accession>